<dbReference type="EMBL" id="JAGTAR010000009">
    <property type="protein sequence ID" value="MBR8535482.1"/>
    <property type="molecule type" value="Genomic_DNA"/>
</dbReference>
<evidence type="ECO:0000313" key="15">
    <source>
        <dbReference type="EMBL" id="MBR8535482.1"/>
    </source>
</evidence>
<dbReference type="RefSeq" id="WP_212189387.1">
    <property type="nucleotide sequence ID" value="NZ_JAGTAR010000009.1"/>
</dbReference>
<evidence type="ECO:0000256" key="10">
    <source>
        <dbReference type="PROSITE-ProRule" id="PRU01360"/>
    </source>
</evidence>
<dbReference type="InterPro" id="IPR037066">
    <property type="entry name" value="Plug_dom_sf"/>
</dbReference>
<evidence type="ECO:0000256" key="2">
    <source>
        <dbReference type="ARBA" id="ARBA00022448"/>
    </source>
</evidence>
<dbReference type="PANTHER" id="PTHR30069:SF29">
    <property type="entry name" value="HEMOGLOBIN AND HEMOGLOBIN-HAPTOGLOBIN-BINDING PROTEIN 1-RELATED"/>
    <property type="match status" value="1"/>
</dbReference>
<evidence type="ECO:0000256" key="7">
    <source>
        <dbReference type="ARBA" id="ARBA00023136"/>
    </source>
</evidence>
<keyword evidence="2 10" id="KW-0813">Transport</keyword>
<comment type="similarity">
    <text evidence="10 11">Belongs to the TonB-dependent receptor family.</text>
</comment>
<accession>A0A941IY65</accession>
<dbReference type="PROSITE" id="PS52016">
    <property type="entry name" value="TONB_DEPENDENT_REC_3"/>
    <property type="match status" value="1"/>
</dbReference>
<evidence type="ECO:0000256" key="1">
    <source>
        <dbReference type="ARBA" id="ARBA00004571"/>
    </source>
</evidence>
<reference evidence="15" key="2">
    <citation type="submission" date="2021-04" db="EMBL/GenBank/DDBJ databases">
        <authorList>
            <person name="Zhang T."/>
            <person name="Zhang Y."/>
            <person name="Lu D."/>
            <person name="Zuo D."/>
            <person name="Du Z."/>
        </authorList>
    </citation>
    <scope>NUCLEOTIDE SEQUENCE</scope>
    <source>
        <strain evidence="15">JR1</strain>
    </source>
</reference>
<name>A0A941IY65_9BACT</name>
<dbReference type="Pfam" id="PF07715">
    <property type="entry name" value="Plug"/>
    <property type="match status" value="1"/>
</dbReference>
<keyword evidence="6 11" id="KW-0798">TonB box</keyword>
<organism evidence="15 16">
    <name type="scientific">Carboxylicivirga sediminis</name>
    <dbReference type="NCBI Taxonomy" id="2006564"/>
    <lineage>
        <taxon>Bacteria</taxon>
        <taxon>Pseudomonadati</taxon>
        <taxon>Bacteroidota</taxon>
        <taxon>Bacteroidia</taxon>
        <taxon>Marinilabiliales</taxon>
        <taxon>Marinilabiliaceae</taxon>
        <taxon>Carboxylicivirga</taxon>
    </lineage>
</organism>
<dbReference type="Gene3D" id="2.170.130.10">
    <property type="entry name" value="TonB-dependent receptor, plug domain"/>
    <property type="match status" value="1"/>
</dbReference>
<gene>
    <name evidence="15" type="ORF">KDU71_07920</name>
</gene>
<keyword evidence="8 15" id="KW-0675">Receptor</keyword>
<evidence type="ECO:0000256" key="5">
    <source>
        <dbReference type="ARBA" id="ARBA00022729"/>
    </source>
</evidence>
<keyword evidence="16" id="KW-1185">Reference proteome</keyword>
<sequence length="634" mass="71310">MRCKLLIIFLVLSLPVWADGEVRDSVTVKEVEITATRRQHLNDGFQHMELSGELRGSYSYRTLGEVLINNTNVNVRSYGSPGSSTSISFRGLSASQTQINWNGFPINSVTLGSADISNVLVSSSNSVSLVPGAAGATYGSGTFGGAVNIDYNSANAGNRGVIDLTIGAFDSYRAGGNYQFNKNKLTLHGNLWGEKSDADYDYFDAIKQKEYKRQNADYHQAGFEQYFSYKPSVYSELKGGIWAQAKDMNIPAIEGASLKSYENQKDSTLRLFLSYKRVFTSSALEIKGAWFYADQHYIQKDSIDAPKVLIDSRIKSKAWMGDVNYRVYFTNHLSLDAGATYSYTKGIVDAYGGEAHDRVIGLIGGLKYTNKVSFNIAVRKDFGNNVNSNILFNAGVQYPLVNNLIVRGAFSQKFRRPTFNDLFWKPGGNTDLQPEEGYSVEVGGNYHLDMKQWGRLTADIAAYYSPVENMIVWRPEGALWYAKNYSDVLTRGVDVQVNHEKQFTSLLMQNNASLGYNKATIESIEGNIQAQVGRSLYYSPEWMCHVSSGFVTSNKIAFQLNWKFVSKRYYDDSVYALDPYWLMNGRMAKTFSFGKQELFAQFSLENIFNQSYQSIRSYPMPGRTWQIKIKYILN</sequence>
<dbReference type="PANTHER" id="PTHR30069">
    <property type="entry name" value="TONB-DEPENDENT OUTER MEMBRANE RECEPTOR"/>
    <property type="match status" value="1"/>
</dbReference>
<evidence type="ECO:0000256" key="8">
    <source>
        <dbReference type="ARBA" id="ARBA00023170"/>
    </source>
</evidence>
<keyword evidence="7 10" id="KW-0472">Membrane</keyword>
<comment type="caution">
    <text evidence="15">The sequence shown here is derived from an EMBL/GenBank/DDBJ whole genome shotgun (WGS) entry which is preliminary data.</text>
</comment>
<evidence type="ECO:0000256" key="3">
    <source>
        <dbReference type="ARBA" id="ARBA00022452"/>
    </source>
</evidence>
<feature type="chain" id="PRO_5037439475" evidence="12">
    <location>
        <begin position="19"/>
        <end position="634"/>
    </location>
</feature>
<keyword evidence="9 10" id="KW-0998">Cell outer membrane</keyword>
<dbReference type="GO" id="GO:0044718">
    <property type="term" value="P:siderophore transmembrane transport"/>
    <property type="evidence" value="ECO:0007669"/>
    <property type="project" value="TreeGrafter"/>
</dbReference>
<dbReference type="InterPro" id="IPR039426">
    <property type="entry name" value="TonB-dep_rcpt-like"/>
</dbReference>
<keyword evidence="5 12" id="KW-0732">Signal</keyword>
<keyword evidence="4 10" id="KW-0812">Transmembrane</keyword>
<dbReference type="GO" id="GO:0009279">
    <property type="term" value="C:cell outer membrane"/>
    <property type="evidence" value="ECO:0007669"/>
    <property type="project" value="UniProtKB-SubCell"/>
</dbReference>
<dbReference type="AlphaFoldDB" id="A0A941IY65"/>
<evidence type="ECO:0000259" key="13">
    <source>
        <dbReference type="Pfam" id="PF00593"/>
    </source>
</evidence>
<dbReference type="SUPFAM" id="SSF56935">
    <property type="entry name" value="Porins"/>
    <property type="match status" value="1"/>
</dbReference>
<dbReference type="Pfam" id="PF00593">
    <property type="entry name" value="TonB_dep_Rec_b-barrel"/>
    <property type="match status" value="1"/>
</dbReference>
<dbReference type="GO" id="GO:0015344">
    <property type="term" value="F:siderophore uptake transmembrane transporter activity"/>
    <property type="evidence" value="ECO:0007669"/>
    <property type="project" value="TreeGrafter"/>
</dbReference>
<dbReference type="InterPro" id="IPR000531">
    <property type="entry name" value="Beta-barrel_TonB"/>
</dbReference>
<proteinExistence type="inferred from homology"/>
<dbReference type="InterPro" id="IPR012910">
    <property type="entry name" value="Plug_dom"/>
</dbReference>
<dbReference type="Gene3D" id="2.40.170.20">
    <property type="entry name" value="TonB-dependent receptor, beta-barrel domain"/>
    <property type="match status" value="1"/>
</dbReference>
<evidence type="ECO:0000256" key="11">
    <source>
        <dbReference type="RuleBase" id="RU003357"/>
    </source>
</evidence>
<evidence type="ECO:0000313" key="16">
    <source>
        <dbReference type="Proteomes" id="UP000679220"/>
    </source>
</evidence>
<dbReference type="InterPro" id="IPR036942">
    <property type="entry name" value="Beta-barrel_TonB_sf"/>
</dbReference>
<feature type="domain" description="TonB-dependent receptor-like beta-barrel" evidence="13">
    <location>
        <begin position="147"/>
        <end position="592"/>
    </location>
</feature>
<evidence type="ECO:0000256" key="4">
    <source>
        <dbReference type="ARBA" id="ARBA00022692"/>
    </source>
</evidence>
<keyword evidence="3 10" id="KW-1134">Transmembrane beta strand</keyword>
<dbReference type="Proteomes" id="UP000679220">
    <property type="component" value="Unassembled WGS sequence"/>
</dbReference>
<reference evidence="15" key="1">
    <citation type="journal article" date="2018" name="Int. J. Syst. Evol. Microbiol.">
        <title>Carboxylicivirga sediminis sp. nov., isolated from coastal sediment.</title>
        <authorList>
            <person name="Wang F.Q."/>
            <person name="Ren L.H."/>
            <person name="Zou R.J."/>
            <person name="Sun Y.Z."/>
            <person name="Liu X.J."/>
            <person name="Jiang F."/>
            <person name="Liu L.J."/>
        </authorList>
    </citation>
    <scope>NUCLEOTIDE SEQUENCE</scope>
    <source>
        <strain evidence="15">JR1</strain>
    </source>
</reference>
<feature type="signal peptide" evidence="12">
    <location>
        <begin position="1"/>
        <end position="18"/>
    </location>
</feature>
<comment type="subcellular location">
    <subcellularLocation>
        <location evidence="1 10">Cell outer membrane</location>
        <topology evidence="1 10">Multi-pass membrane protein</topology>
    </subcellularLocation>
</comment>
<feature type="domain" description="TonB-dependent receptor plug" evidence="14">
    <location>
        <begin position="60"/>
        <end position="146"/>
    </location>
</feature>
<evidence type="ECO:0000256" key="6">
    <source>
        <dbReference type="ARBA" id="ARBA00023077"/>
    </source>
</evidence>
<protein>
    <submittedName>
        <fullName evidence="15">TonB-dependent receptor</fullName>
    </submittedName>
</protein>
<evidence type="ECO:0000259" key="14">
    <source>
        <dbReference type="Pfam" id="PF07715"/>
    </source>
</evidence>
<evidence type="ECO:0000256" key="12">
    <source>
        <dbReference type="SAM" id="SignalP"/>
    </source>
</evidence>
<evidence type="ECO:0000256" key="9">
    <source>
        <dbReference type="ARBA" id="ARBA00023237"/>
    </source>
</evidence>